<name>A0ABS4JP61_9FIRM</name>
<feature type="transmembrane region" description="Helical" evidence="1">
    <location>
        <begin position="6"/>
        <end position="33"/>
    </location>
</feature>
<feature type="transmembrane region" description="Helical" evidence="1">
    <location>
        <begin position="72"/>
        <end position="103"/>
    </location>
</feature>
<dbReference type="RefSeq" id="WP_209464927.1">
    <property type="nucleotide sequence ID" value="NZ_JAGGLG010000001.1"/>
</dbReference>
<dbReference type="EMBL" id="JAGGLG010000001">
    <property type="protein sequence ID" value="MBP2016776.1"/>
    <property type="molecule type" value="Genomic_DNA"/>
</dbReference>
<reference evidence="2 3" key="1">
    <citation type="submission" date="2021-03" db="EMBL/GenBank/DDBJ databases">
        <title>Genomic Encyclopedia of Type Strains, Phase IV (KMG-IV): sequencing the most valuable type-strain genomes for metagenomic binning, comparative biology and taxonomic classification.</title>
        <authorList>
            <person name="Goeker M."/>
        </authorList>
    </citation>
    <scope>NUCLEOTIDE SEQUENCE [LARGE SCALE GENOMIC DNA]</scope>
    <source>
        <strain evidence="2 3">DSM 27138</strain>
    </source>
</reference>
<gene>
    <name evidence="2" type="ORF">J2Z79_000149</name>
</gene>
<evidence type="ECO:0000313" key="2">
    <source>
        <dbReference type="EMBL" id="MBP2016776.1"/>
    </source>
</evidence>
<dbReference type="Proteomes" id="UP001519289">
    <property type="component" value="Unassembled WGS sequence"/>
</dbReference>
<keyword evidence="1" id="KW-0812">Transmembrane</keyword>
<organism evidence="2 3">
    <name type="scientific">Symbiobacterium terraclitae</name>
    <dbReference type="NCBI Taxonomy" id="557451"/>
    <lineage>
        <taxon>Bacteria</taxon>
        <taxon>Bacillati</taxon>
        <taxon>Bacillota</taxon>
        <taxon>Clostridia</taxon>
        <taxon>Eubacteriales</taxon>
        <taxon>Symbiobacteriaceae</taxon>
        <taxon>Symbiobacterium</taxon>
    </lineage>
</organism>
<sequence length="113" mass="12472">MQVFPVYSAITSAALFIEPLVGLALVWFGLALYRRRRDPGLMLVIAWGGLWVLSGLLNVLTQLVVRSLSLPLVQLAFTVSVLSVIGGRLLVWAVAAYVLWWYWNAISGRGRTG</sequence>
<accession>A0ABS4JP61</accession>
<comment type="caution">
    <text evidence="2">The sequence shown here is derived from an EMBL/GenBank/DDBJ whole genome shotgun (WGS) entry which is preliminary data.</text>
</comment>
<protein>
    <submittedName>
        <fullName evidence="2">Uncharacterized protein</fullName>
    </submittedName>
</protein>
<feature type="transmembrane region" description="Helical" evidence="1">
    <location>
        <begin position="40"/>
        <end position="60"/>
    </location>
</feature>
<proteinExistence type="predicted"/>
<keyword evidence="1" id="KW-1133">Transmembrane helix</keyword>
<keyword evidence="1" id="KW-0472">Membrane</keyword>
<keyword evidence="3" id="KW-1185">Reference proteome</keyword>
<evidence type="ECO:0000256" key="1">
    <source>
        <dbReference type="SAM" id="Phobius"/>
    </source>
</evidence>
<evidence type="ECO:0000313" key="3">
    <source>
        <dbReference type="Proteomes" id="UP001519289"/>
    </source>
</evidence>